<evidence type="ECO:0000259" key="6">
    <source>
        <dbReference type="PROSITE" id="PS50887"/>
    </source>
</evidence>
<proteinExistence type="predicted"/>
<feature type="domain" description="GGDEF" evidence="6">
    <location>
        <begin position="321"/>
        <end position="448"/>
    </location>
</feature>
<feature type="coiled-coil region" evidence="4">
    <location>
        <begin position="117"/>
        <end position="179"/>
    </location>
</feature>
<sequence>MSIVDWYKSSLSHRIGSLFMLLLATLLCVISFSIYKLKVIDSEMKEVAYIDVPLNQIMGRIEMLQLEQHILFEQFKLKQNHGKLTPDQEYAYQKQQLKQLLDQAVSLIMDNLEKNHIRFAKGQHRQLLKQIEQFQEKSEQFEVKLGNVLRHHQSTIQEKKQLEQLALSLEHSVKDISDELQKLTAHTSQYTEKHEREFFWINIALGVCATVLGLLLTYYIVRFFQRRIRRMQGSLKQLEHSLTIETQLPKPEMQPAMDELSELELDLKQMMLRLADEIENREQVEKQLLKLATRDKLTGAYNRHKWDEQLAMHVELGRRGAPFSILIMDIDFFKKINDTFGHLAGDKVLQHLPTVISESLRSTDQLFRIGGEEFAVILPMQNGQAGCQVAERIRKSIEASEKDDLPHYTVSVGVSEFELSDDRKSLFTRADKALYAAKRRGRNQVVLQ</sequence>
<dbReference type="InterPro" id="IPR029787">
    <property type="entry name" value="Nucleotide_cyclase"/>
</dbReference>
<dbReference type="EMBL" id="WEKT01000031">
    <property type="protein sequence ID" value="MZI94563.1"/>
    <property type="molecule type" value="Genomic_DNA"/>
</dbReference>
<feature type="transmembrane region" description="Helical" evidence="5">
    <location>
        <begin position="198"/>
        <end position="221"/>
    </location>
</feature>
<dbReference type="PANTHER" id="PTHR45138:SF9">
    <property type="entry name" value="DIGUANYLATE CYCLASE DGCM-RELATED"/>
    <property type="match status" value="1"/>
</dbReference>
<dbReference type="Proteomes" id="UP000462621">
    <property type="component" value="Unassembled WGS sequence"/>
</dbReference>
<evidence type="ECO:0000256" key="3">
    <source>
        <dbReference type="ARBA" id="ARBA00034247"/>
    </source>
</evidence>
<dbReference type="PANTHER" id="PTHR45138">
    <property type="entry name" value="REGULATORY COMPONENTS OF SENSORY TRANSDUCTION SYSTEM"/>
    <property type="match status" value="1"/>
</dbReference>
<evidence type="ECO:0000256" key="5">
    <source>
        <dbReference type="SAM" id="Phobius"/>
    </source>
</evidence>
<dbReference type="RefSeq" id="WP_161157038.1">
    <property type="nucleotide sequence ID" value="NZ_WEKT01000031.1"/>
</dbReference>
<name>A0A7X4LM79_9VIBR</name>
<dbReference type="InterPro" id="IPR000160">
    <property type="entry name" value="GGDEF_dom"/>
</dbReference>
<comment type="catalytic activity">
    <reaction evidence="3">
        <text>2 GTP = 3',3'-c-di-GMP + 2 diphosphate</text>
        <dbReference type="Rhea" id="RHEA:24898"/>
        <dbReference type="ChEBI" id="CHEBI:33019"/>
        <dbReference type="ChEBI" id="CHEBI:37565"/>
        <dbReference type="ChEBI" id="CHEBI:58805"/>
        <dbReference type="EC" id="2.7.7.65"/>
    </reaction>
</comment>
<accession>A0A7X4LM79</accession>
<gene>
    <name evidence="7" type="ORF">F9817_15315</name>
</gene>
<comment type="caution">
    <text evidence="7">The sequence shown here is derived from an EMBL/GenBank/DDBJ whole genome shotgun (WGS) entry which is preliminary data.</text>
</comment>
<evidence type="ECO:0000256" key="2">
    <source>
        <dbReference type="ARBA" id="ARBA00012528"/>
    </source>
</evidence>
<dbReference type="EC" id="2.7.7.65" evidence="2"/>
<evidence type="ECO:0000256" key="1">
    <source>
        <dbReference type="ARBA" id="ARBA00001946"/>
    </source>
</evidence>
<comment type="cofactor">
    <cofactor evidence="1">
        <name>Mg(2+)</name>
        <dbReference type="ChEBI" id="CHEBI:18420"/>
    </cofactor>
</comment>
<keyword evidence="4" id="KW-0175">Coiled coil</keyword>
<feature type="transmembrane region" description="Helical" evidence="5">
    <location>
        <begin position="15"/>
        <end position="35"/>
    </location>
</feature>
<dbReference type="Gene3D" id="3.30.70.270">
    <property type="match status" value="1"/>
</dbReference>
<dbReference type="SUPFAM" id="SSF55073">
    <property type="entry name" value="Nucleotide cyclase"/>
    <property type="match status" value="1"/>
</dbReference>
<dbReference type="GO" id="GO:0052621">
    <property type="term" value="F:diguanylate cyclase activity"/>
    <property type="evidence" value="ECO:0007669"/>
    <property type="project" value="UniProtKB-EC"/>
</dbReference>
<dbReference type="FunFam" id="3.30.70.270:FF:000001">
    <property type="entry name" value="Diguanylate cyclase domain protein"/>
    <property type="match status" value="1"/>
</dbReference>
<dbReference type="InterPro" id="IPR050469">
    <property type="entry name" value="Diguanylate_Cyclase"/>
</dbReference>
<dbReference type="AlphaFoldDB" id="A0A7X4LM79"/>
<feature type="coiled-coil region" evidence="4">
    <location>
        <begin position="260"/>
        <end position="294"/>
    </location>
</feature>
<reference evidence="7 8" key="1">
    <citation type="submission" date="2019-10" db="EMBL/GenBank/DDBJ databases">
        <title>Vibrio sp. nov. isolated from a shrimp pond.</title>
        <authorList>
            <person name="Gomez-Gil B."/>
            <person name="Enciso-Ibarra J."/>
            <person name="Enciso-Ibarra K."/>
            <person name="Bolan-Mejia C."/>
        </authorList>
    </citation>
    <scope>NUCLEOTIDE SEQUENCE [LARGE SCALE GENOMIC DNA]</scope>
    <source>
        <strain evidence="7 8">CAIM 722</strain>
    </source>
</reference>
<dbReference type="SMART" id="SM00267">
    <property type="entry name" value="GGDEF"/>
    <property type="match status" value="1"/>
</dbReference>
<organism evidence="7 8">
    <name type="scientific">Vibrio eleionomae</name>
    <dbReference type="NCBI Taxonomy" id="2653505"/>
    <lineage>
        <taxon>Bacteria</taxon>
        <taxon>Pseudomonadati</taxon>
        <taxon>Pseudomonadota</taxon>
        <taxon>Gammaproteobacteria</taxon>
        <taxon>Vibrionales</taxon>
        <taxon>Vibrionaceae</taxon>
        <taxon>Vibrio</taxon>
    </lineage>
</organism>
<dbReference type="CDD" id="cd01949">
    <property type="entry name" value="GGDEF"/>
    <property type="match status" value="1"/>
</dbReference>
<evidence type="ECO:0000256" key="4">
    <source>
        <dbReference type="SAM" id="Coils"/>
    </source>
</evidence>
<dbReference type="PROSITE" id="PS50887">
    <property type="entry name" value="GGDEF"/>
    <property type="match status" value="1"/>
</dbReference>
<keyword evidence="8" id="KW-1185">Reference proteome</keyword>
<dbReference type="Pfam" id="PF00990">
    <property type="entry name" value="GGDEF"/>
    <property type="match status" value="1"/>
</dbReference>
<dbReference type="InterPro" id="IPR043128">
    <property type="entry name" value="Rev_trsase/Diguanyl_cyclase"/>
</dbReference>
<dbReference type="NCBIfam" id="TIGR00254">
    <property type="entry name" value="GGDEF"/>
    <property type="match status" value="1"/>
</dbReference>
<keyword evidence="5" id="KW-1133">Transmembrane helix</keyword>
<protein>
    <recommendedName>
        <fullName evidence="2">diguanylate cyclase</fullName>
        <ecNumber evidence="2">2.7.7.65</ecNumber>
    </recommendedName>
</protein>
<keyword evidence="5" id="KW-0472">Membrane</keyword>
<keyword evidence="5" id="KW-0812">Transmembrane</keyword>
<evidence type="ECO:0000313" key="8">
    <source>
        <dbReference type="Proteomes" id="UP000462621"/>
    </source>
</evidence>
<evidence type="ECO:0000313" key="7">
    <source>
        <dbReference type="EMBL" id="MZI94563.1"/>
    </source>
</evidence>